<dbReference type="RefSeq" id="WP_213512707.1">
    <property type="nucleotide sequence ID" value="NZ_BOSE01000001.1"/>
</dbReference>
<dbReference type="Proteomes" id="UP000683139">
    <property type="component" value="Unassembled WGS sequence"/>
</dbReference>
<protein>
    <submittedName>
        <fullName evidence="2">Uncharacterized protein</fullName>
    </submittedName>
</protein>
<sequence>MNVNFKTALWVLFYAILAGGSLSLFSLIPSLIKYIFSLLTIYIGIRFFRRFETIGLRIVFIVLSIIMYFLFVIIVTAIQFIMDNPDLFQNSVA</sequence>
<keyword evidence="1" id="KW-1133">Transmembrane helix</keyword>
<evidence type="ECO:0000256" key="1">
    <source>
        <dbReference type="SAM" id="Phobius"/>
    </source>
</evidence>
<feature type="transmembrane region" description="Helical" evidence="1">
    <location>
        <begin position="7"/>
        <end position="25"/>
    </location>
</feature>
<dbReference type="AlphaFoldDB" id="A0A920CWQ3"/>
<gene>
    <name evidence="2" type="ORF">J40TS1_01250</name>
</gene>
<name>A0A920CWQ3_9BACL</name>
<comment type="caution">
    <text evidence="2">The sequence shown here is derived from an EMBL/GenBank/DDBJ whole genome shotgun (WGS) entry which is preliminary data.</text>
</comment>
<keyword evidence="3" id="KW-1185">Reference proteome</keyword>
<organism evidence="2 3">
    <name type="scientific">Paenibacillus montaniterrae</name>
    <dbReference type="NCBI Taxonomy" id="429341"/>
    <lineage>
        <taxon>Bacteria</taxon>
        <taxon>Bacillati</taxon>
        <taxon>Bacillota</taxon>
        <taxon>Bacilli</taxon>
        <taxon>Bacillales</taxon>
        <taxon>Paenibacillaceae</taxon>
        <taxon>Paenibacillus</taxon>
    </lineage>
</organism>
<keyword evidence="1" id="KW-0472">Membrane</keyword>
<accession>A0A920CWQ3</accession>
<proteinExistence type="predicted"/>
<evidence type="ECO:0000313" key="2">
    <source>
        <dbReference type="EMBL" id="GIP14483.1"/>
    </source>
</evidence>
<reference evidence="2" key="1">
    <citation type="submission" date="2021-03" db="EMBL/GenBank/DDBJ databases">
        <title>Antimicrobial resistance genes in bacteria isolated from Japanese honey, and their potential for conferring macrolide and lincosamide resistance in the American foulbrood pathogen Paenibacillus larvae.</title>
        <authorList>
            <person name="Okamoto M."/>
            <person name="Kumagai M."/>
            <person name="Kanamori H."/>
            <person name="Takamatsu D."/>
        </authorList>
    </citation>
    <scope>NUCLEOTIDE SEQUENCE</scope>
    <source>
        <strain evidence="2">J40TS1</strain>
    </source>
</reference>
<feature type="transmembrane region" description="Helical" evidence="1">
    <location>
        <begin position="60"/>
        <end position="82"/>
    </location>
</feature>
<dbReference type="EMBL" id="BOSE01000001">
    <property type="protein sequence ID" value="GIP14483.1"/>
    <property type="molecule type" value="Genomic_DNA"/>
</dbReference>
<evidence type="ECO:0000313" key="3">
    <source>
        <dbReference type="Proteomes" id="UP000683139"/>
    </source>
</evidence>
<keyword evidence="1" id="KW-0812">Transmembrane</keyword>